<reference evidence="2 3" key="1">
    <citation type="submission" date="2019-04" db="EMBL/GenBank/DDBJ databases">
        <title>Microbes associate with the intestines of laboratory mice.</title>
        <authorList>
            <person name="Navarre W."/>
            <person name="Wong E."/>
            <person name="Huang K.C."/>
            <person name="Tropini C."/>
            <person name="Ng K."/>
            <person name="Yu B."/>
        </authorList>
    </citation>
    <scope>NUCLEOTIDE SEQUENCE [LARGE SCALE GENOMIC DNA]</scope>
    <source>
        <strain evidence="2 3">NM87_A27A</strain>
    </source>
</reference>
<dbReference type="RefSeq" id="WP_136511793.1">
    <property type="nucleotide sequence ID" value="NZ_SSTF01000055.1"/>
</dbReference>
<gene>
    <name evidence="2" type="ORF">E5991_09490</name>
</gene>
<evidence type="ECO:0000313" key="2">
    <source>
        <dbReference type="EMBL" id="THG24015.1"/>
    </source>
</evidence>
<sequence length="334" mass="38329">SSTPEESKTSLHTKKGRAIKPLWAAIERGRPDCLFIYITHDLEFAEAHRESDKIWVRGYDGEKWRFEYIREDEGLPSDLELEIMGSRRPVIFVEGTHSSFDYQLYSLLYPQHQIVPCEHGCQQVIESVCAFRKSERLHRADVYGIIDRDRRSKEQISSLSKKGIYVLEVAEVENLFLLEDVMSIVAKQMGLPQSSVEETKQYIIGIKFKNQVDSLVADYFCGVMTDRLKGSAATRDVKQTADLIRKIADDAEQLRDDIDKRFRDVCQSNDYAEVLSLLNNKGVAKIVGKRFGLQNSSYIGSILRWAKSPDEIGNQFRQAFRKHLPSFQSDDFSS</sequence>
<feature type="domain" description="DUF4435" evidence="1">
    <location>
        <begin position="87"/>
        <end position="286"/>
    </location>
</feature>
<evidence type="ECO:0000259" key="1">
    <source>
        <dbReference type="Pfam" id="PF14491"/>
    </source>
</evidence>
<evidence type="ECO:0000313" key="3">
    <source>
        <dbReference type="Proteomes" id="UP000306798"/>
    </source>
</evidence>
<dbReference type="Proteomes" id="UP000306798">
    <property type="component" value="Unassembled WGS sequence"/>
</dbReference>
<dbReference type="Pfam" id="PF14491">
    <property type="entry name" value="DUF4435"/>
    <property type="match status" value="1"/>
</dbReference>
<accession>A0A4S4F5I3</accession>
<dbReference type="InterPro" id="IPR029492">
    <property type="entry name" value="DUF4435"/>
</dbReference>
<dbReference type="AlphaFoldDB" id="A0A4S4F5I3"/>
<feature type="non-terminal residue" evidence="2">
    <location>
        <position position="1"/>
    </location>
</feature>
<proteinExistence type="predicted"/>
<dbReference type="EMBL" id="SSTF01000055">
    <property type="protein sequence ID" value="THG24015.1"/>
    <property type="molecule type" value="Genomic_DNA"/>
</dbReference>
<organism evidence="2 3">
    <name type="scientific">Bifidobacterium pseudolongum</name>
    <dbReference type="NCBI Taxonomy" id="1694"/>
    <lineage>
        <taxon>Bacteria</taxon>
        <taxon>Bacillati</taxon>
        <taxon>Actinomycetota</taxon>
        <taxon>Actinomycetes</taxon>
        <taxon>Bifidobacteriales</taxon>
        <taxon>Bifidobacteriaceae</taxon>
        <taxon>Bifidobacterium</taxon>
    </lineage>
</organism>
<protein>
    <submittedName>
        <fullName evidence="2">DUF4435 domain-containing protein</fullName>
    </submittedName>
</protein>
<name>A0A4S4F5I3_9BIFI</name>
<comment type="caution">
    <text evidence="2">The sequence shown here is derived from an EMBL/GenBank/DDBJ whole genome shotgun (WGS) entry which is preliminary data.</text>
</comment>